<dbReference type="SUPFAM" id="SSF47473">
    <property type="entry name" value="EF-hand"/>
    <property type="match status" value="1"/>
</dbReference>
<keyword evidence="1" id="KW-0479">Metal-binding</keyword>
<comment type="caution">
    <text evidence="5">The sequence shown here is derived from an EMBL/GenBank/DDBJ whole genome shotgun (WGS) entry which is preliminary data.</text>
</comment>
<evidence type="ECO:0000256" key="3">
    <source>
        <dbReference type="ARBA" id="ARBA00022837"/>
    </source>
</evidence>
<proteinExistence type="predicted"/>
<organism evidence="5 6">
    <name type="scientific">Ameiurus melas</name>
    <name type="common">Black bullhead</name>
    <name type="synonym">Silurus melas</name>
    <dbReference type="NCBI Taxonomy" id="219545"/>
    <lineage>
        <taxon>Eukaryota</taxon>
        <taxon>Metazoa</taxon>
        <taxon>Chordata</taxon>
        <taxon>Craniata</taxon>
        <taxon>Vertebrata</taxon>
        <taxon>Euteleostomi</taxon>
        <taxon>Actinopterygii</taxon>
        <taxon>Neopterygii</taxon>
        <taxon>Teleostei</taxon>
        <taxon>Ostariophysi</taxon>
        <taxon>Siluriformes</taxon>
        <taxon>Ictaluridae</taxon>
        <taxon>Ameiurus</taxon>
    </lineage>
</organism>
<dbReference type="PANTHER" id="PTHR34524:SF3">
    <property type="entry name" value="CALCYPHOSIN-2"/>
    <property type="match status" value="1"/>
</dbReference>
<reference evidence="5 6" key="1">
    <citation type="submission" date="2020-02" db="EMBL/GenBank/DDBJ databases">
        <title>A chromosome-scale genome assembly of the black bullhead catfish (Ameiurus melas).</title>
        <authorList>
            <person name="Wen M."/>
            <person name="Zham M."/>
            <person name="Cabau C."/>
            <person name="Klopp C."/>
            <person name="Donnadieu C."/>
            <person name="Roques C."/>
            <person name="Bouchez O."/>
            <person name="Lampietro C."/>
            <person name="Jouanno E."/>
            <person name="Herpin A."/>
            <person name="Louis A."/>
            <person name="Berthelot C."/>
            <person name="Parey E."/>
            <person name="Roest-Crollius H."/>
            <person name="Braasch I."/>
            <person name="Postlethwait J."/>
            <person name="Robinson-Rechavi M."/>
            <person name="Echchiki A."/>
            <person name="Begum T."/>
            <person name="Montfort J."/>
            <person name="Schartl M."/>
            <person name="Bobe J."/>
            <person name="Guiguen Y."/>
        </authorList>
    </citation>
    <scope>NUCLEOTIDE SEQUENCE [LARGE SCALE GENOMIC DNA]</scope>
    <source>
        <strain evidence="5">M_S1</strain>
        <tissue evidence="5">Blood</tissue>
    </source>
</reference>
<dbReference type="OrthoDB" id="6280085at2759"/>
<protein>
    <recommendedName>
        <fullName evidence="7">Calcyphosin-2</fullName>
    </recommendedName>
</protein>
<dbReference type="EMBL" id="JAAGNN010000003">
    <property type="protein sequence ID" value="KAF4091912.1"/>
    <property type="molecule type" value="Genomic_DNA"/>
</dbReference>
<dbReference type="Proteomes" id="UP000593565">
    <property type="component" value="Unassembled WGS sequence"/>
</dbReference>
<sequence length="522" mass="59258">MNRRLKATRNLPRVRAGDRPRAISAPSRGPRPEEVPVLDLDRLRDREDEDAGVIPVAGRASAVRSALSWGSASPSNTPQDWDVGIAATQEGRVSALASPQYSYRDLTVRSPSKLKANMEPPHLSSYTCTDLHQTQTDTSHARPRKLEAEGVTMERRRQAVMEQVMVDQLSRAVISDPEQNSANSENISARHKRTLHHTMVKTPKSLTENLLSYKLCFYARILSRCGREACRELIGFYFTCDQTLTVYEYRSFGKNRCNALPFIVRGVYRTRGRPYCLSDISQGANLRFSTDGPHVPENLRQRPYLTLRVTDVDEEAKSLLLVQFGETEHRLSAEEINDRKTLTAIQASVRERLKGRAVRTLIGLGRRLQSLDVKQDGIVGKEQLRECLMEELSLRGQEVEEVWRVVGLQRERTVDYAEAVCAVTGDMDESRKAVFIKVYNKLDPNKTGSVSLTDIEKFYCVNHQLQRPEHGAELDFLTCVRDAGRVTKHVSYAEFQDYYEGLSIEIPNDQVYINVLRSTWNI</sequence>
<dbReference type="GO" id="GO:0046872">
    <property type="term" value="F:metal ion binding"/>
    <property type="evidence" value="ECO:0007669"/>
    <property type="project" value="UniProtKB-KW"/>
</dbReference>
<dbReference type="InterPro" id="IPR051581">
    <property type="entry name" value="Ca-bind"/>
</dbReference>
<evidence type="ECO:0000256" key="4">
    <source>
        <dbReference type="SAM" id="MobiDB-lite"/>
    </source>
</evidence>
<feature type="region of interest" description="Disordered" evidence="4">
    <location>
        <begin position="1"/>
        <end position="46"/>
    </location>
</feature>
<dbReference type="InterPro" id="IPR018247">
    <property type="entry name" value="EF_Hand_1_Ca_BS"/>
</dbReference>
<keyword evidence="6" id="KW-1185">Reference proteome</keyword>
<evidence type="ECO:0008006" key="7">
    <source>
        <dbReference type="Google" id="ProtNLM"/>
    </source>
</evidence>
<dbReference type="InterPro" id="IPR011992">
    <property type="entry name" value="EF-hand-dom_pair"/>
</dbReference>
<dbReference type="AlphaFoldDB" id="A0A7J6BA23"/>
<name>A0A7J6BA23_AMEME</name>
<keyword evidence="3" id="KW-0106">Calcium</keyword>
<feature type="compositionally biased region" description="Basic and acidic residues" evidence="4">
    <location>
        <begin position="30"/>
        <end position="46"/>
    </location>
</feature>
<dbReference type="PROSITE" id="PS00018">
    <property type="entry name" value="EF_HAND_1"/>
    <property type="match status" value="1"/>
</dbReference>
<accession>A0A7J6BA23</accession>
<evidence type="ECO:0000313" key="6">
    <source>
        <dbReference type="Proteomes" id="UP000593565"/>
    </source>
</evidence>
<gene>
    <name evidence="5" type="ORF">AMELA_G00042230</name>
</gene>
<evidence type="ECO:0000256" key="1">
    <source>
        <dbReference type="ARBA" id="ARBA00022723"/>
    </source>
</evidence>
<evidence type="ECO:0000256" key="2">
    <source>
        <dbReference type="ARBA" id="ARBA00022737"/>
    </source>
</evidence>
<keyword evidence="2" id="KW-0677">Repeat</keyword>
<dbReference type="Gene3D" id="1.10.238.10">
    <property type="entry name" value="EF-hand"/>
    <property type="match status" value="1"/>
</dbReference>
<evidence type="ECO:0000313" key="5">
    <source>
        <dbReference type="EMBL" id="KAF4091912.1"/>
    </source>
</evidence>
<dbReference type="PANTHER" id="PTHR34524">
    <property type="entry name" value="CALCYPHOSIN"/>
    <property type="match status" value="1"/>
</dbReference>